<dbReference type="Pfam" id="PF02995">
    <property type="entry name" value="DUF229"/>
    <property type="match status" value="1"/>
</dbReference>
<evidence type="ECO:0000313" key="1">
    <source>
        <dbReference type="EMBL" id="CAL1536955.1"/>
    </source>
</evidence>
<dbReference type="CDD" id="cd16021">
    <property type="entry name" value="ALP_like"/>
    <property type="match status" value="1"/>
</dbReference>
<dbReference type="PANTHER" id="PTHR10974">
    <property type="entry name" value="FI08016P-RELATED"/>
    <property type="match status" value="1"/>
</dbReference>
<reference evidence="1 2" key="1">
    <citation type="submission" date="2024-04" db="EMBL/GenBank/DDBJ databases">
        <authorList>
            <consortium name="Genoscope - CEA"/>
            <person name="William W."/>
        </authorList>
    </citation>
    <scope>NUCLEOTIDE SEQUENCE [LARGE SCALE GENOMIC DNA]</scope>
</reference>
<comment type="caution">
    <text evidence="1">The sequence shown here is derived from an EMBL/GenBank/DDBJ whole genome shotgun (WGS) entry which is preliminary data.</text>
</comment>
<dbReference type="InterPro" id="IPR017850">
    <property type="entry name" value="Alkaline_phosphatase_core_sf"/>
</dbReference>
<dbReference type="GO" id="GO:0005615">
    <property type="term" value="C:extracellular space"/>
    <property type="evidence" value="ECO:0007669"/>
    <property type="project" value="TreeGrafter"/>
</dbReference>
<evidence type="ECO:0000313" key="2">
    <source>
        <dbReference type="Proteomes" id="UP001497497"/>
    </source>
</evidence>
<dbReference type="SUPFAM" id="SSF53649">
    <property type="entry name" value="Alkaline phosphatase-like"/>
    <property type="match status" value="1"/>
</dbReference>
<name>A0AAV2HTQ2_LYMST</name>
<keyword evidence="2" id="KW-1185">Reference proteome</keyword>
<protein>
    <submittedName>
        <fullName evidence="1">Uncharacterized protein</fullName>
    </submittedName>
</protein>
<dbReference type="Proteomes" id="UP001497497">
    <property type="component" value="Unassembled WGS sequence"/>
</dbReference>
<accession>A0AAV2HTQ2</accession>
<dbReference type="PANTHER" id="PTHR10974:SF1">
    <property type="entry name" value="FI08016P-RELATED"/>
    <property type="match status" value="1"/>
</dbReference>
<dbReference type="EMBL" id="CAXITT010000244">
    <property type="protein sequence ID" value="CAL1536955.1"/>
    <property type="molecule type" value="Genomic_DNA"/>
</dbReference>
<gene>
    <name evidence="1" type="ORF">GSLYS_00010868001</name>
</gene>
<dbReference type="AlphaFoldDB" id="A0AAV2HTQ2"/>
<sequence length="684" mass="77658">MGHAFSWMTSHTKNVYLLLLTFTSVMVYLLSQQYHLLVISNYFPTFLNVPGHQASANLQLDPWNTKHSFLRLTNNKVDTSGASVACVFPQVNPFDPQVMHISGLHHGPLRCDGFLPDLTYLDGHTVRVNKTKFKADIKSAKVTCRYQVVLKYPRSDFKVKFGNWSDPFTEFVKLSEDVEFVHVVCKVNSSAVVSKSYLTLVPRRPDVNPLYAMHLKKREKVSAPKETLNVVMIGFDGTSRAQFLRAMQRTYAFLMKDLGSFDMSMYTQVGGDTFGNYLPLLTGLPVDAVSKWWSFSNYSDPLDLIWQPFEQAGYRTLYTEDFPSGGGFHYRKKGFMLSPTSYYSRPMTVAMENDTQIWKSGKHCVGSKPEFMFHMDYVKQFLDTFPKDPVYAMAFLTKLTHDDMTLLKQVDEHMLGVYTELQVKGHLNRTLLITFSDHGPRFGQIRYSFHGMVESRTPYAIFTFPKWFLEKYPDVAKNLKTNTGRLTTHFDTHATLQDLMYFKSTGEIPLKPSKHGISLFQEIPKDRTCEEIPIPPEFCLCGQHGAETIDATSPLSKRLANSVMLAISSQVNTTLCENLKLETILQVTHVKLADAVSKGFSKRAIFKIRLQTVPGHGIFEATVFVDAPKGSSLHHVKDTTKVDVGEVIERMNLYRGQAECVSDATQRLFCYCKTQVSKSDIIGN</sequence>
<dbReference type="InterPro" id="IPR004245">
    <property type="entry name" value="DUF229"/>
</dbReference>
<organism evidence="1 2">
    <name type="scientific">Lymnaea stagnalis</name>
    <name type="common">Great pond snail</name>
    <name type="synonym">Helix stagnalis</name>
    <dbReference type="NCBI Taxonomy" id="6523"/>
    <lineage>
        <taxon>Eukaryota</taxon>
        <taxon>Metazoa</taxon>
        <taxon>Spiralia</taxon>
        <taxon>Lophotrochozoa</taxon>
        <taxon>Mollusca</taxon>
        <taxon>Gastropoda</taxon>
        <taxon>Heterobranchia</taxon>
        <taxon>Euthyneura</taxon>
        <taxon>Panpulmonata</taxon>
        <taxon>Hygrophila</taxon>
        <taxon>Lymnaeoidea</taxon>
        <taxon>Lymnaeidae</taxon>
        <taxon>Lymnaea</taxon>
    </lineage>
</organism>
<dbReference type="Gene3D" id="3.40.720.10">
    <property type="entry name" value="Alkaline Phosphatase, subunit A"/>
    <property type="match status" value="1"/>
</dbReference>
<proteinExistence type="predicted"/>
<dbReference type="FunFam" id="3.40.720.10:FF:000017">
    <property type="entry name" value="Predicted protein"/>
    <property type="match status" value="1"/>
</dbReference>